<protein>
    <submittedName>
        <fullName evidence="1">Uncharacterized protein</fullName>
    </submittedName>
</protein>
<dbReference type="AlphaFoldDB" id="A0A6G2CCG0"/>
<organism evidence="1">
    <name type="scientific">Turicibacter sanguinis</name>
    <dbReference type="NCBI Taxonomy" id="154288"/>
    <lineage>
        <taxon>Bacteria</taxon>
        <taxon>Bacillati</taxon>
        <taxon>Bacillota</taxon>
        <taxon>Erysipelotrichia</taxon>
        <taxon>Erysipelotrichales</taxon>
        <taxon>Turicibacteraceae</taxon>
        <taxon>Turicibacter</taxon>
    </lineage>
</organism>
<reference evidence="1" key="1">
    <citation type="journal article" date="2019" name="Nat. Med.">
        <title>A library of human gut bacterial isolates paired with longitudinal multiomics data enables mechanistic microbiome research.</title>
        <authorList>
            <person name="Poyet M."/>
            <person name="Groussin M."/>
            <person name="Gibbons S.M."/>
            <person name="Avila-Pacheco J."/>
            <person name="Jiang X."/>
            <person name="Kearney S.M."/>
            <person name="Perrotta A.R."/>
            <person name="Berdy B."/>
            <person name="Zhao S."/>
            <person name="Lieberman T.D."/>
            <person name="Swanson P.K."/>
            <person name="Smith M."/>
            <person name="Roesemann S."/>
            <person name="Alexander J.E."/>
            <person name="Rich S.A."/>
            <person name="Livny J."/>
            <person name="Vlamakis H."/>
            <person name="Clish C."/>
            <person name="Bullock K."/>
            <person name="Deik A."/>
            <person name="Scott J."/>
            <person name="Pierce K.A."/>
            <person name="Xavier R.J."/>
            <person name="Alm E.J."/>
        </authorList>
    </citation>
    <scope>NUCLEOTIDE SEQUENCE</scope>
    <source>
        <strain evidence="1">BIOML-A179</strain>
    </source>
</reference>
<dbReference type="RefSeq" id="WP_129821233.1">
    <property type="nucleotide sequence ID" value="NZ_JAMQUY010000039.1"/>
</dbReference>
<sequence>MKLKEFLMVIIVFISLILTLVIGDMNVSASEQKVKSVNKNIQSTSDIPFIPENYAYRDWRAVAMDFNRMLFNFDEYHYGYIDRSYRNTGRESLGFLTYTSDEQDINQAQAITAIGALLSANLIGRDEIGEEFLSKLVPLVESYYNVENGEGILLNYENGSSLELSFWEQVYPGMLYFMLMDRYEATLDSEQILRSIADNWYDVVMDLGGSQGMVDFAYTGYDFKQKVPYDNGEWTEPGAAAGVAMIQYFAYERFGDRKYMKAATECMKYLEEFQRNPGYEVVYLYLPYLSARLNAMENGHFDTAKYMEFFFTESDYRHEYGMFNGEYGTGLIGSRTEYGGTPESFASIVAATALVPMLKYDQRYAIEVGRYILHLTQSLNLFYPNNTVIPFDRVSRMNETENQKQSILSGAYLGLLAAMIEQTNVEGILKVDLNTNDYYVDEEKNLPMYLLFNPYDSKQEVQYKIQSEGTVNLYNVMTQEFITKNVSDQTSITINATDAVILAEVPVTEGENKYDEQRKIENSVNAKVLGAVNFVGLSQYEPISDNYSLDLDIKTMEDDAVSNINIYMDGNAIFQNVNYSKPYVVDVSKLANGYHLMKAEIITSSGLKDYAYARIFIQKDENPYLLNELPNNLINWTPVNDGSVEFINGDSEVRVRGGIESQPFNLDFSQVPMIAMEIADFTDPWSLFLKVKETGERFYIFENSTEAGRIKMSLNYALHQLNPKNYHLLGEHEVSLELETNGEIDVKKVRLFNQGLQPMKERAWKTAFTTQEITHWQARLNALGKVNYYDGSAVVKNLNKEGSGGIQTSYFEVDLEKNPKFTINVKDVDELWSLLVYVEGDQRGYYLQYPTNKTGVFSYDIYDTLKTVYQTNEIPGRHNLQFWIVSNGAYGAQVDLESLKLEYSKSWIEWTVIGTVAFLSVVAIFVNVNKDF</sequence>
<evidence type="ECO:0000313" key="1">
    <source>
        <dbReference type="EMBL" id="MTL94136.1"/>
    </source>
</evidence>
<comment type="caution">
    <text evidence="1">The sequence shown here is derived from an EMBL/GenBank/DDBJ whole genome shotgun (WGS) entry which is preliminary data.</text>
</comment>
<name>A0A6G2CCG0_9FIRM</name>
<gene>
    <name evidence="1" type="ORF">GMA64_06320</name>
</gene>
<dbReference type="EMBL" id="WMQV01000010">
    <property type="protein sequence ID" value="MTL94136.1"/>
    <property type="molecule type" value="Genomic_DNA"/>
</dbReference>
<accession>A0A6G2CCG0</accession>
<proteinExistence type="predicted"/>